<dbReference type="OrthoDB" id="5783963at2759"/>
<feature type="compositionally biased region" description="Acidic residues" evidence="2">
    <location>
        <begin position="112"/>
        <end position="121"/>
    </location>
</feature>
<name>A0A0L7QY97_9HYME</name>
<dbReference type="InterPro" id="IPR025160">
    <property type="entry name" value="AATF"/>
</dbReference>
<feature type="compositionally biased region" description="Polar residues" evidence="2">
    <location>
        <begin position="83"/>
        <end position="95"/>
    </location>
</feature>
<feature type="domain" description="Apoptosis-antagonizing transcription factor C-terminal" evidence="3">
    <location>
        <begin position="380"/>
        <end position="463"/>
    </location>
</feature>
<evidence type="ECO:0000256" key="2">
    <source>
        <dbReference type="SAM" id="MobiDB-lite"/>
    </source>
</evidence>
<dbReference type="PANTHER" id="PTHR15565:SF0">
    <property type="entry name" value="PROTEIN AATF"/>
    <property type="match status" value="1"/>
</dbReference>
<organism evidence="5 6">
    <name type="scientific">Habropoda laboriosa</name>
    <dbReference type="NCBI Taxonomy" id="597456"/>
    <lineage>
        <taxon>Eukaryota</taxon>
        <taxon>Metazoa</taxon>
        <taxon>Ecdysozoa</taxon>
        <taxon>Arthropoda</taxon>
        <taxon>Hexapoda</taxon>
        <taxon>Insecta</taxon>
        <taxon>Pterygota</taxon>
        <taxon>Neoptera</taxon>
        <taxon>Endopterygota</taxon>
        <taxon>Hymenoptera</taxon>
        <taxon>Apocrita</taxon>
        <taxon>Aculeata</taxon>
        <taxon>Apoidea</taxon>
        <taxon>Anthophila</taxon>
        <taxon>Apidae</taxon>
        <taxon>Habropoda</taxon>
    </lineage>
</organism>
<accession>A0A0L7QY97</accession>
<dbReference type="GO" id="GO:0006357">
    <property type="term" value="P:regulation of transcription by RNA polymerase II"/>
    <property type="evidence" value="ECO:0007669"/>
    <property type="project" value="TreeGrafter"/>
</dbReference>
<gene>
    <name evidence="5" type="ORF">WH47_02930</name>
</gene>
<protein>
    <submittedName>
        <fullName evidence="5">Protein AATF</fullName>
    </submittedName>
</protein>
<sequence>MTLKRKKKSLADKINSLVTTTPITFNSDIEDEDIKAKVIDHYDESDDTDGNFQISEIRKRTVDHLDQIDKRYKGKKISRKDVYNNNDDSNLQNTLESEDKRLGSMEKQSENDMIDSDDANNDESGYINDENDNYDSEINFTQFSESKIDKSDIEDENGNTFDAKQGKYFQTMSQTNAKDEIEKGNSVRSQLKLWESLLEIRIKLQKCLTTSNQMPQYDIYKDLKMDPQYMKAVDETKNKLKLLLNNILQLQYFLLKQYSETKKLYTKNFNENIFKKKLKLDNYEKILNNSHKSYVDYRNSVIQKWNEKTRVASGKLNKGTSETTLKQIEFALNEKEKLRKRSRLKCSEYKIVGKIEATDNIEGRRIQEYDNEVYDDDDFYHQLLRDLIEYKSSDITDPIPLSKQWIQLQNMRSKIKRKIDTKATKGRKIRYNIHNKLVNFMAPIITNDAWTDHAKNDLYSSLFGKIKPTNGK</sequence>
<dbReference type="Pfam" id="PF13339">
    <property type="entry name" value="AATF-Che1"/>
    <property type="match status" value="1"/>
</dbReference>
<dbReference type="STRING" id="597456.A0A0L7QY97"/>
<feature type="region of interest" description="Disordered" evidence="2">
    <location>
        <begin position="79"/>
        <end position="134"/>
    </location>
</feature>
<dbReference type="PANTHER" id="PTHR15565">
    <property type="entry name" value="AATF PROTEIN APOPTOSIS ANTAGONIZING TRANSCRIPTION FACTOR"/>
    <property type="match status" value="1"/>
</dbReference>
<dbReference type="EMBL" id="KQ414695">
    <property type="protein sequence ID" value="KOC63534.1"/>
    <property type="molecule type" value="Genomic_DNA"/>
</dbReference>
<dbReference type="InterPro" id="IPR012617">
    <property type="entry name" value="AATF_C"/>
</dbReference>
<dbReference type="GO" id="GO:0005730">
    <property type="term" value="C:nucleolus"/>
    <property type="evidence" value="ECO:0007669"/>
    <property type="project" value="TreeGrafter"/>
</dbReference>
<dbReference type="AlphaFoldDB" id="A0A0L7QY97"/>
<proteinExistence type="inferred from homology"/>
<dbReference type="InterPro" id="IPR039223">
    <property type="entry name" value="AATF/Bfr2"/>
</dbReference>
<evidence type="ECO:0000313" key="5">
    <source>
        <dbReference type="EMBL" id="KOC63534.1"/>
    </source>
</evidence>
<evidence type="ECO:0000256" key="1">
    <source>
        <dbReference type="ARBA" id="ARBA00008966"/>
    </source>
</evidence>
<reference evidence="5 6" key="1">
    <citation type="submission" date="2015-07" db="EMBL/GenBank/DDBJ databases">
        <title>The genome of Habropoda laboriosa.</title>
        <authorList>
            <person name="Pan H."/>
            <person name="Kapheim K."/>
        </authorList>
    </citation>
    <scope>NUCLEOTIDE SEQUENCE [LARGE SCALE GENOMIC DNA]</scope>
    <source>
        <strain evidence="5">0110345459</strain>
    </source>
</reference>
<feature type="compositionally biased region" description="Basic and acidic residues" evidence="2">
    <location>
        <begin position="97"/>
        <end position="110"/>
    </location>
</feature>
<evidence type="ECO:0000259" key="4">
    <source>
        <dbReference type="Pfam" id="PF13339"/>
    </source>
</evidence>
<keyword evidence="6" id="KW-1185">Reference proteome</keyword>
<evidence type="ECO:0000259" key="3">
    <source>
        <dbReference type="Pfam" id="PF08164"/>
    </source>
</evidence>
<evidence type="ECO:0000313" key="6">
    <source>
        <dbReference type="Proteomes" id="UP000053825"/>
    </source>
</evidence>
<feature type="domain" description="AATF leucine zipper-containing" evidence="4">
    <location>
        <begin position="180"/>
        <end position="308"/>
    </location>
</feature>
<comment type="similarity">
    <text evidence="1">Belongs to the AATF family.</text>
</comment>
<dbReference type="Pfam" id="PF08164">
    <property type="entry name" value="TRAUB"/>
    <property type="match status" value="1"/>
</dbReference>
<dbReference type="Proteomes" id="UP000053825">
    <property type="component" value="Unassembled WGS sequence"/>
</dbReference>